<dbReference type="EMBL" id="JAELXT010000042">
    <property type="protein sequence ID" value="MBJ6128207.1"/>
    <property type="molecule type" value="Genomic_DNA"/>
</dbReference>
<organism evidence="1 2">
    <name type="scientific">Microvirga splendida</name>
    <dbReference type="NCBI Taxonomy" id="2795727"/>
    <lineage>
        <taxon>Bacteria</taxon>
        <taxon>Pseudomonadati</taxon>
        <taxon>Pseudomonadota</taxon>
        <taxon>Alphaproteobacteria</taxon>
        <taxon>Hyphomicrobiales</taxon>
        <taxon>Methylobacteriaceae</taxon>
        <taxon>Microvirga</taxon>
    </lineage>
</organism>
<accession>A0ABS0Y7D0</accession>
<protein>
    <submittedName>
        <fullName evidence="1">Uncharacterized protein</fullName>
    </submittedName>
</protein>
<gene>
    <name evidence="1" type="ORF">JAO75_22665</name>
</gene>
<reference evidence="2" key="1">
    <citation type="submission" date="2020-12" db="EMBL/GenBank/DDBJ databases">
        <title>Hymenobacter sp.</title>
        <authorList>
            <person name="Kim M.K."/>
        </authorList>
    </citation>
    <scope>NUCLEOTIDE SEQUENCE [LARGE SCALE GENOMIC DNA]</scope>
    <source>
        <strain evidence="2">BT325</strain>
    </source>
</reference>
<keyword evidence="2" id="KW-1185">Reference proteome</keyword>
<proteinExistence type="predicted"/>
<evidence type="ECO:0000313" key="2">
    <source>
        <dbReference type="Proteomes" id="UP000620670"/>
    </source>
</evidence>
<dbReference type="Proteomes" id="UP000620670">
    <property type="component" value="Unassembled WGS sequence"/>
</dbReference>
<sequence>MFKKALLKLAKTLLELKQALLKAGSFERCDPSDLTGTFLGKAGKRLVVFEVWMLRGRWQDITCLMHTEDVFP</sequence>
<name>A0ABS0Y7D0_9HYPH</name>
<comment type="caution">
    <text evidence="1">The sequence shown here is derived from an EMBL/GenBank/DDBJ whole genome shotgun (WGS) entry which is preliminary data.</text>
</comment>
<evidence type="ECO:0000313" key="1">
    <source>
        <dbReference type="EMBL" id="MBJ6128207.1"/>
    </source>
</evidence>